<proteinExistence type="predicted"/>
<evidence type="ECO:0000256" key="4">
    <source>
        <dbReference type="ARBA" id="ARBA00023163"/>
    </source>
</evidence>
<evidence type="ECO:0000313" key="8">
    <source>
        <dbReference type="EMBL" id="RID79281.1"/>
    </source>
</evidence>
<dbReference type="EMBL" id="CM010628">
    <property type="protein sequence ID" value="RID79281.1"/>
    <property type="molecule type" value="Genomic_DNA"/>
</dbReference>
<dbReference type="PANTHER" id="PTHR33057">
    <property type="entry name" value="TRANSCRIPTION REPRESSOR OFP7-RELATED"/>
    <property type="match status" value="1"/>
</dbReference>
<dbReference type="InterPro" id="IPR006458">
    <property type="entry name" value="Ovate_C"/>
</dbReference>
<protein>
    <recommendedName>
        <fullName evidence="6">Transcription repressor</fullName>
    </recommendedName>
    <alternativeName>
        <fullName evidence="6">Ovate family protein</fullName>
    </alternativeName>
</protein>
<dbReference type="PANTHER" id="PTHR33057:SF196">
    <property type="entry name" value="TRANSCRIPTION REPRESSOR OFP11"/>
    <property type="match status" value="1"/>
</dbReference>
<comment type="subcellular location">
    <subcellularLocation>
        <location evidence="1 6">Nucleus</location>
    </subcellularLocation>
</comment>
<dbReference type="Proteomes" id="UP000264353">
    <property type="component" value="Chromosome A1"/>
</dbReference>
<gene>
    <name evidence="8" type="ORF">BRARA_A02031</name>
</gene>
<evidence type="ECO:0000259" key="7">
    <source>
        <dbReference type="PROSITE" id="PS51754"/>
    </source>
</evidence>
<keyword evidence="5 6" id="KW-0539">Nucleus</keyword>
<keyword evidence="2 6" id="KW-0678">Repressor</keyword>
<keyword evidence="4 6" id="KW-0804">Transcription</keyword>
<feature type="domain" description="OVATE" evidence="7">
    <location>
        <begin position="65"/>
        <end position="129"/>
    </location>
</feature>
<comment type="function">
    <text evidence="6">Transcriptional repressor that regulates multiple aspects of plant growth and development.</text>
</comment>
<dbReference type="PROSITE" id="PS51754">
    <property type="entry name" value="OVATE"/>
    <property type="match status" value="1"/>
</dbReference>
<evidence type="ECO:0000256" key="1">
    <source>
        <dbReference type="ARBA" id="ARBA00004123"/>
    </source>
</evidence>
<dbReference type="InterPro" id="IPR038933">
    <property type="entry name" value="Ovate"/>
</dbReference>
<dbReference type="GO" id="GO:0045892">
    <property type="term" value="P:negative regulation of DNA-templated transcription"/>
    <property type="evidence" value="ECO:0007669"/>
    <property type="project" value="UniProtKB-UniRule"/>
</dbReference>
<keyword evidence="3 6" id="KW-0805">Transcription regulation</keyword>
<evidence type="ECO:0000256" key="6">
    <source>
        <dbReference type="RuleBase" id="RU367028"/>
    </source>
</evidence>
<evidence type="ECO:0000313" key="9">
    <source>
        <dbReference type="Proteomes" id="UP000264353"/>
    </source>
</evidence>
<name>A0A398ANM8_BRACM</name>
<sequence length="145" mass="16299">MSTFLRKKLHLCFSSSGVVSPSIPSSPIVVPNHNPPSNHHHHHTPSIFINNFNSLYDHLSVSSPLHPHSPDPCRDFGRSMREMVEARDPTRDDVSDREYLNELLFCYLSLNPKHTHKFIVSAFADTLLWLLSQSSSPGSALSQSI</sequence>
<reference evidence="8 9" key="1">
    <citation type="submission" date="2018-06" db="EMBL/GenBank/DDBJ databases">
        <title>WGS assembly of Brassica rapa FPsc.</title>
        <authorList>
            <person name="Bowman J."/>
            <person name="Kohchi T."/>
            <person name="Yamato K."/>
            <person name="Jenkins J."/>
            <person name="Shu S."/>
            <person name="Ishizaki K."/>
            <person name="Yamaoka S."/>
            <person name="Nishihama R."/>
            <person name="Nakamura Y."/>
            <person name="Berger F."/>
            <person name="Adam C."/>
            <person name="Aki S."/>
            <person name="Althoff F."/>
            <person name="Araki T."/>
            <person name="Arteaga-Vazquez M."/>
            <person name="Balasubrmanian S."/>
            <person name="Bauer D."/>
            <person name="Boehm C."/>
            <person name="Briginshaw L."/>
            <person name="Caballero-Perez J."/>
            <person name="Catarino B."/>
            <person name="Chen F."/>
            <person name="Chiyoda S."/>
            <person name="Chovatia M."/>
            <person name="Davies K."/>
            <person name="Delmans M."/>
            <person name="Demura T."/>
            <person name="Dierschke T."/>
            <person name="Dolan L."/>
            <person name="Dorantes-Acosta A."/>
            <person name="Eklund D."/>
            <person name="Florent S."/>
            <person name="Flores-Sandoval E."/>
            <person name="Fujiyama A."/>
            <person name="Fukuzawa H."/>
            <person name="Galik B."/>
            <person name="Grimanelli D."/>
            <person name="Grimwood J."/>
            <person name="Grossniklaus U."/>
            <person name="Hamada T."/>
            <person name="Haseloff J."/>
            <person name="Hetherington A."/>
            <person name="Higo A."/>
            <person name="Hirakawa Y."/>
            <person name="Hundley H."/>
            <person name="Ikeda Y."/>
            <person name="Inoue K."/>
            <person name="Inoue S."/>
            <person name="Ishida S."/>
            <person name="Jia Q."/>
            <person name="Kakita M."/>
            <person name="Kanazawa T."/>
            <person name="Kawai Y."/>
            <person name="Kawashima T."/>
            <person name="Kennedy M."/>
            <person name="Kinose K."/>
            <person name="Kinoshita T."/>
            <person name="Kohara Y."/>
            <person name="Koide E."/>
            <person name="Komatsu K."/>
            <person name="Kopischke S."/>
            <person name="Kubo M."/>
            <person name="Kyozuka J."/>
            <person name="Lagercrantz U."/>
            <person name="Lin S."/>
            <person name="Lindquist E."/>
            <person name="Lipzen A."/>
            <person name="Lu C."/>
            <person name="Luna E."/>
            <person name="Martienssen R."/>
            <person name="Minamino N."/>
            <person name="Mizutani M."/>
            <person name="Mizutani M."/>
            <person name="Mochizuki N."/>
            <person name="Monte I."/>
            <person name="Mosher R."/>
            <person name="Nagasaki H."/>
            <person name="Nakagami H."/>
            <person name="Naramoto S."/>
            <person name="Nishitani K."/>
            <person name="Ohtani M."/>
            <person name="Okamoto T."/>
            <person name="Okumura M."/>
            <person name="Phillips J."/>
            <person name="Pollak B."/>
            <person name="Reinders A."/>
            <person name="Roevekamp M."/>
            <person name="Sano R."/>
            <person name="Sawa S."/>
            <person name="Schmid M."/>
            <person name="Shirakawa M."/>
            <person name="Solano R."/>
            <person name="Spunde A."/>
            <person name="Suetsugu N."/>
            <person name="Sugano S."/>
            <person name="Sugiyama A."/>
            <person name="Sun R."/>
            <person name="Suzuki Y."/>
            <person name="Takenaka M."/>
            <person name="Takezawa D."/>
            <person name="Tomogane H."/>
            <person name="Tsuzuki M."/>
            <person name="Ueda T."/>
            <person name="Umeda M."/>
            <person name="Ward J."/>
            <person name="Watanabe Y."/>
            <person name="Yazaki K."/>
            <person name="Yokoyama R."/>
            <person name="Yoshitake Y."/>
            <person name="Yotsui I."/>
            <person name="Zachgo S."/>
            <person name="Schmutz J."/>
        </authorList>
    </citation>
    <scope>NUCLEOTIDE SEQUENCE [LARGE SCALE GENOMIC DNA]</scope>
    <source>
        <strain evidence="9">cv. B-3</strain>
    </source>
</reference>
<dbReference type="NCBIfam" id="TIGR01568">
    <property type="entry name" value="A_thal_3678"/>
    <property type="match status" value="1"/>
</dbReference>
<dbReference type="GO" id="GO:0005634">
    <property type="term" value="C:nucleus"/>
    <property type="evidence" value="ECO:0007669"/>
    <property type="project" value="UniProtKB-SubCell"/>
</dbReference>
<evidence type="ECO:0000256" key="3">
    <source>
        <dbReference type="ARBA" id="ARBA00023015"/>
    </source>
</evidence>
<dbReference type="AlphaFoldDB" id="A0A398ANM8"/>
<organism evidence="8 9">
    <name type="scientific">Brassica campestris</name>
    <name type="common">Field mustard</name>
    <dbReference type="NCBI Taxonomy" id="3711"/>
    <lineage>
        <taxon>Eukaryota</taxon>
        <taxon>Viridiplantae</taxon>
        <taxon>Streptophyta</taxon>
        <taxon>Embryophyta</taxon>
        <taxon>Tracheophyta</taxon>
        <taxon>Spermatophyta</taxon>
        <taxon>Magnoliopsida</taxon>
        <taxon>eudicotyledons</taxon>
        <taxon>Gunneridae</taxon>
        <taxon>Pentapetalae</taxon>
        <taxon>rosids</taxon>
        <taxon>malvids</taxon>
        <taxon>Brassicales</taxon>
        <taxon>Brassicaceae</taxon>
        <taxon>Brassiceae</taxon>
        <taxon>Brassica</taxon>
    </lineage>
</organism>
<evidence type="ECO:0000256" key="2">
    <source>
        <dbReference type="ARBA" id="ARBA00022491"/>
    </source>
</evidence>
<accession>A0A398ANM8</accession>
<dbReference type="Pfam" id="PF04844">
    <property type="entry name" value="Ovate"/>
    <property type="match status" value="1"/>
</dbReference>
<evidence type="ECO:0000256" key="5">
    <source>
        <dbReference type="ARBA" id="ARBA00023242"/>
    </source>
</evidence>